<evidence type="ECO:0000313" key="3">
    <source>
        <dbReference type="Proteomes" id="UP000001292"/>
    </source>
</evidence>
<protein>
    <submittedName>
        <fullName evidence="2">GM26656</fullName>
    </submittedName>
</protein>
<gene>
    <name evidence="2" type="primary">Dsec\GM26656</name>
    <name evidence="2" type="ORF">Dsec_GM26656</name>
</gene>
<sequence>MRWSGPLGAGVQEPANQFLLDLQKNRAKDFGMLPQIGKTPCDPSLRGATRVRKTLPLKINGQSEGGRKATVRHSAHRRSRDRATVDTGATARFISEELADRLQAAGEVLPTRREVRMADGRYEDVTLMIEVDIGLGERTVRMLLLILLNIIDALVLGWDFLTRVGARVECAGLTVTIPVCSTGQSRPKEKLSVHCGPEFDFFGIKSKN</sequence>
<dbReference type="AlphaFoldDB" id="B4INB5"/>
<accession>B4INB5</accession>
<name>B4INB5_DROSE</name>
<dbReference type="EMBL" id="CH481893">
    <property type="protein sequence ID" value="EDW45836.1"/>
    <property type="molecule type" value="Genomic_DNA"/>
</dbReference>
<evidence type="ECO:0000256" key="1">
    <source>
        <dbReference type="SAM" id="MobiDB-lite"/>
    </source>
</evidence>
<proteinExistence type="predicted"/>
<dbReference type="InterPro" id="IPR021109">
    <property type="entry name" value="Peptidase_aspartic_dom_sf"/>
</dbReference>
<dbReference type="MEROPS" id="A02.054"/>
<evidence type="ECO:0000313" key="2">
    <source>
        <dbReference type="EMBL" id="EDW45836.1"/>
    </source>
</evidence>
<feature type="compositionally biased region" description="Basic residues" evidence="1">
    <location>
        <begin position="69"/>
        <end position="80"/>
    </location>
</feature>
<dbReference type="CDD" id="cd00303">
    <property type="entry name" value="retropepsin_like"/>
    <property type="match status" value="1"/>
</dbReference>
<feature type="region of interest" description="Disordered" evidence="1">
    <location>
        <begin position="60"/>
        <end position="82"/>
    </location>
</feature>
<dbReference type="HOGENOM" id="CLU_080813_0_0_1"/>
<dbReference type="Pfam" id="PF13975">
    <property type="entry name" value="gag-asp_proteas"/>
    <property type="match status" value="1"/>
</dbReference>
<dbReference type="PhylomeDB" id="B4INB5"/>
<keyword evidence="3" id="KW-1185">Reference proteome</keyword>
<reference evidence="2 3" key="1">
    <citation type="journal article" date="2007" name="Nature">
        <title>Evolution of genes and genomes on the Drosophila phylogeny.</title>
        <authorList>
            <consortium name="Drosophila 12 Genomes Consortium"/>
            <person name="Clark A.G."/>
            <person name="Eisen M.B."/>
            <person name="Smith D.R."/>
            <person name="Bergman C.M."/>
            <person name="Oliver B."/>
            <person name="Markow T.A."/>
            <person name="Kaufman T.C."/>
            <person name="Kellis M."/>
            <person name="Gelbart W."/>
            <person name="Iyer V.N."/>
            <person name="Pollard D.A."/>
            <person name="Sackton T.B."/>
            <person name="Larracuente A.M."/>
            <person name="Singh N.D."/>
            <person name="Abad J.P."/>
            <person name="Abt D.N."/>
            <person name="Adryan B."/>
            <person name="Aguade M."/>
            <person name="Akashi H."/>
            <person name="Anderson W.W."/>
            <person name="Aquadro C.F."/>
            <person name="Ardell D.H."/>
            <person name="Arguello R."/>
            <person name="Artieri C.G."/>
            <person name="Barbash D.A."/>
            <person name="Barker D."/>
            <person name="Barsanti P."/>
            <person name="Batterham P."/>
            <person name="Batzoglou S."/>
            <person name="Begun D."/>
            <person name="Bhutkar A."/>
            <person name="Blanco E."/>
            <person name="Bosak S.A."/>
            <person name="Bradley R.K."/>
            <person name="Brand A.D."/>
            <person name="Brent M.R."/>
            <person name="Brooks A.N."/>
            <person name="Brown R.H."/>
            <person name="Butlin R.K."/>
            <person name="Caggese C."/>
            <person name="Calvi B.R."/>
            <person name="Bernardo de Carvalho A."/>
            <person name="Caspi A."/>
            <person name="Castrezana S."/>
            <person name="Celniker S.E."/>
            <person name="Chang J.L."/>
            <person name="Chapple C."/>
            <person name="Chatterji S."/>
            <person name="Chinwalla A."/>
            <person name="Civetta A."/>
            <person name="Clifton S.W."/>
            <person name="Comeron J.M."/>
            <person name="Costello J.C."/>
            <person name="Coyne J.A."/>
            <person name="Daub J."/>
            <person name="David R.G."/>
            <person name="Delcher A.L."/>
            <person name="Delehaunty K."/>
            <person name="Do C.B."/>
            <person name="Ebling H."/>
            <person name="Edwards K."/>
            <person name="Eickbush T."/>
            <person name="Evans J.D."/>
            <person name="Filipski A."/>
            <person name="Findeiss S."/>
            <person name="Freyhult E."/>
            <person name="Fulton L."/>
            <person name="Fulton R."/>
            <person name="Garcia A.C."/>
            <person name="Gardiner A."/>
            <person name="Garfield D.A."/>
            <person name="Garvin B.E."/>
            <person name="Gibson G."/>
            <person name="Gilbert D."/>
            <person name="Gnerre S."/>
            <person name="Godfrey J."/>
            <person name="Good R."/>
            <person name="Gotea V."/>
            <person name="Gravely B."/>
            <person name="Greenberg A.J."/>
            <person name="Griffiths-Jones S."/>
            <person name="Gross S."/>
            <person name="Guigo R."/>
            <person name="Gustafson E.A."/>
            <person name="Haerty W."/>
            <person name="Hahn M.W."/>
            <person name="Halligan D.L."/>
            <person name="Halpern A.L."/>
            <person name="Halter G.M."/>
            <person name="Han M.V."/>
            <person name="Heger A."/>
            <person name="Hillier L."/>
            <person name="Hinrichs A.S."/>
            <person name="Holmes I."/>
            <person name="Hoskins R.A."/>
            <person name="Hubisz M.J."/>
            <person name="Hultmark D."/>
            <person name="Huntley M.A."/>
            <person name="Jaffe D.B."/>
            <person name="Jagadeeshan S."/>
            <person name="Jeck W.R."/>
            <person name="Johnson J."/>
            <person name="Jones C.D."/>
            <person name="Jordan W.C."/>
            <person name="Karpen G.H."/>
            <person name="Kataoka E."/>
            <person name="Keightley P.D."/>
            <person name="Kheradpour P."/>
            <person name="Kirkness E.F."/>
            <person name="Koerich L.B."/>
            <person name="Kristiansen K."/>
            <person name="Kudrna D."/>
            <person name="Kulathinal R.J."/>
            <person name="Kumar S."/>
            <person name="Kwok R."/>
            <person name="Lander E."/>
            <person name="Langley C.H."/>
            <person name="Lapoint R."/>
            <person name="Lazzaro B.P."/>
            <person name="Lee S.J."/>
            <person name="Levesque L."/>
            <person name="Li R."/>
            <person name="Lin C.F."/>
            <person name="Lin M.F."/>
            <person name="Lindblad-Toh K."/>
            <person name="Llopart A."/>
            <person name="Long M."/>
            <person name="Low L."/>
            <person name="Lozovsky E."/>
            <person name="Lu J."/>
            <person name="Luo M."/>
            <person name="Machado C.A."/>
            <person name="Makalowski W."/>
            <person name="Marzo M."/>
            <person name="Matsuda M."/>
            <person name="Matzkin L."/>
            <person name="McAllister B."/>
            <person name="McBride C.S."/>
            <person name="McKernan B."/>
            <person name="McKernan K."/>
            <person name="Mendez-Lago M."/>
            <person name="Minx P."/>
            <person name="Mollenhauer M.U."/>
            <person name="Montooth K."/>
            <person name="Mount S.M."/>
            <person name="Mu X."/>
            <person name="Myers E."/>
            <person name="Negre B."/>
            <person name="Newfeld S."/>
            <person name="Nielsen R."/>
            <person name="Noor M.A."/>
            <person name="O'Grady P."/>
            <person name="Pachter L."/>
            <person name="Papaceit M."/>
            <person name="Parisi M.J."/>
            <person name="Parisi M."/>
            <person name="Parts L."/>
            <person name="Pedersen J.S."/>
            <person name="Pesole G."/>
            <person name="Phillippy A.M."/>
            <person name="Ponting C.P."/>
            <person name="Pop M."/>
            <person name="Porcelli D."/>
            <person name="Powell J.R."/>
            <person name="Prohaska S."/>
            <person name="Pruitt K."/>
            <person name="Puig M."/>
            <person name="Quesneville H."/>
            <person name="Ram K.R."/>
            <person name="Rand D."/>
            <person name="Rasmussen M.D."/>
            <person name="Reed L.K."/>
            <person name="Reenan R."/>
            <person name="Reily A."/>
            <person name="Remington K.A."/>
            <person name="Rieger T.T."/>
            <person name="Ritchie M.G."/>
            <person name="Robin C."/>
            <person name="Rogers Y.H."/>
            <person name="Rohde C."/>
            <person name="Rozas J."/>
            <person name="Rubenfield M.J."/>
            <person name="Ruiz A."/>
            <person name="Russo S."/>
            <person name="Salzberg S.L."/>
            <person name="Sanchez-Gracia A."/>
            <person name="Saranga D.J."/>
            <person name="Sato H."/>
            <person name="Schaeffer S.W."/>
            <person name="Schatz M.C."/>
            <person name="Schlenke T."/>
            <person name="Schwartz R."/>
            <person name="Segarra C."/>
            <person name="Singh R.S."/>
            <person name="Sirot L."/>
            <person name="Sirota M."/>
            <person name="Sisneros N.B."/>
            <person name="Smith C.D."/>
            <person name="Smith T.F."/>
            <person name="Spieth J."/>
            <person name="Stage D.E."/>
            <person name="Stark A."/>
            <person name="Stephan W."/>
            <person name="Strausberg R.L."/>
            <person name="Strempel S."/>
            <person name="Sturgill D."/>
            <person name="Sutton G."/>
            <person name="Sutton G.G."/>
            <person name="Tao W."/>
            <person name="Teichmann S."/>
            <person name="Tobari Y.N."/>
            <person name="Tomimura Y."/>
            <person name="Tsolas J.M."/>
            <person name="Valente V.L."/>
            <person name="Venter E."/>
            <person name="Venter J.C."/>
            <person name="Vicario S."/>
            <person name="Vieira F.G."/>
            <person name="Vilella A.J."/>
            <person name="Villasante A."/>
            <person name="Walenz B."/>
            <person name="Wang J."/>
            <person name="Wasserman M."/>
            <person name="Watts T."/>
            <person name="Wilson D."/>
            <person name="Wilson R.K."/>
            <person name="Wing R.A."/>
            <person name="Wolfner M.F."/>
            <person name="Wong A."/>
            <person name="Wong G.K."/>
            <person name="Wu C.I."/>
            <person name="Wu G."/>
            <person name="Yamamoto D."/>
            <person name="Yang H.P."/>
            <person name="Yang S.P."/>
            <person name="Yorke J.A."/>
            <person name="Yoshida K."/>
            <person name="Zdobnov E."/>
            <person name="Zhang P."/>
            <person name="Zhang Y."/>
            <person name="Zimin A.V."/>
            <person name="Baldwin J."/>
            <person name="Abdouelleil A."/>
            <person name="Abdulkadir J."/>
            <person name="Abebe A."/>
            <person name="Abera B."/>
            <person name="Abreu J."/>
            <person name="Acer S.C."/>
            <person name="Aftuck L."/>
            <person name="Alexander A."/>
            <person name="An P."/>
            <person name="Anderson E."/>
            <person name="Anderson S."/>
            <person name="Arachi H."/>
            <person name="Azer M."/>
            <person name="Bachantsang P."/>
            <person name="Barry A."/>
            <person name="Bayul T."/>
            <person name="Berlin A."/>
            <person name="Bessette D."/>
            <person name="Bloom T."/>
            <person name="Blye J."/>
            <person name="Boguslavskiy L."/>
            <person name="Bonnet C."/>
            <person name="Boukhgalter B."/>
            <person name="Bourzgui I."/>
            <person name="Brown A."/>
            <person name="Cahill P."/>
            <person name="Channer S."/>
            <person name="Cheshatsang Y."/>
            <person name="Chuda L."/>
            <person name="Citroen M."/>
            <person name="Collymore A."/>
            <person name="Cooke P."/>
            <person name="Costello M."/>
            <person name="D'Aco K."/>
            <person name="Daza R."/>
            <person name="De Haan G."/>
            <person name="DeGray S."/>
            <person name="DeMaso C."/>
            <person name="Dhargay N."/>
            <person name="Dooley K."/>
            <person name="Dooley E."/>
            <person name="Doricent M."/>
            <person name="Dorje P."/>
            <person name="Dorjee K."/>
            <person name="Dupes A."/>
            <person name="Elong R."/>
            <person name="Falk J."/>
            <person name="Farina A."/>
            <person name="Faro S."/>
            <person name="Ferguson D."/>
            <person name="Fisher S."/>
            <person name="Foley C.D."/>
            <person name="Franke A."/>
            <person name="Friedrich D."/>
            <person name="Gadbois L."/>
            <person name="Gearin G."/>
            <person name="Gearin C.R."/>
            <person name="Giannoukos G."/>
            <person name="Goode T."/>
            <person name="Graham J."/>
            <person name="Grandbois E."/>
            <person name="Grewal S."/>
            <person name="Gyaltsen K."/>
            <person name="Hafez N."/>
            <person name="Hagos B."/>
            <person name="Hall J."/>
            <person name="Henson C."/>
            <person name="Hollinger A."/>
            <person name="Honan T."/>
            <person name="Huard M.D."/>
            <person name="Hughes L."/>
            <person name="Hurhula B."/>
            <person name="Husby M.E."/>
            <person name="Kamat A."/>
            <person name="Kanga B."/>
            <person name="Kashin S."/>
            <person name="Khazanovich D."/>
            <person name="Kisner P."/>
            <person name="Lance K."/>
            <person name="Lara M."/>
            <person name="Lee W."/>
            <person name="Lennon N."/>
            <person name="Letendre F."/>
            <person name="LeVine R."/>
            <person name="Lipovsky A."/>
            <person name="Liu X."/>
            <person name="Liu J."/>
            <person name="Liu S."/>
            <person name="Lokyitsang T."/>
            <person name="Lokyitsang Y."/>
            <person name="Lubonja R."/>
            <person name="Lui A."/>
            <person name="MacDonald P."/>
            <person name="Magnisalis V."/>
            <person name="Maru K."/>
            <person name="Matthews C."/>
            <person name="McCusker W."/>
            <person name="McDonough S."/>
            <person name="Mehta T."/>
            <person name="Meldrim J."/>
            <person name="Meneus L."/>
            <person name="Mihai O."/>
            <person name="Mihalev A."/>
            <person name="Mihova T."/>
            <person name="Mittelman R."/>
            <person name="Mlenga V."/>
            <person name="Montmayeur A."/>
            <person name="Mulrain L."/>
            <person name="Navidi A."/>
            <person name="Naylor J."/>
            <person name="Negash T."/>
            <person name="Nguyen T."/>
            <person name="Nguyen N."/>
            <person name="Nicol R."/>
            <person name="Norbu C."/>
            <person name="Norbu N."/>
            <person name="Novod N."/>
            <person name="O'Neill B."/>
            <person name="Osman S."/>
            <person name="Markiewicz E."/>
            <person name="Oyono O.L."/>
            <person name="Patti C."/>
            <person name="Phunkhang P."/>
            <person name="Pierre F."/>
            <person name="Priest M."/>
            <person name="Raghuraman S."/>
            <person name="Rege F."/>
            <person name="Reyes R."/>
            <person name="Rise C."/>
            <person name="Rogov P."/>
            <person name="Ross K."/>
            <person name="Ryan E."/>
            <person name="Settipalli S."/>
            <person name="Shea T."/>
            <person name="Sherpa N."/>
            <person name="Shi L."/>
            <person name="Shih D."/>
            <person name="Sparrow T."/>
            <person name="Spaulding J."/>
            <person name="Stalker J."/>
            <person name="Stange-Thomann N."/>
            <person name="Stavropoulos S."/>
            <person name="Stone C."/>
            <person name="Strader C."/>
            <person name="Tesfaye S."/>
            <person name="Thomson T."/>
            <person name="Thoulutsang Y."/>
            <person name="Thoulutsang D."/>
            <person name="Topham K."/>
            <person name="Topping I."/>
            <person name="Tsamla T."/>
            <person name="Vassiliev H."/>
            <person name="Vo A."/>
            <person name="Wangchuk T."/>
            <person name="Wangdi T."/>
            <person name="Weiand M."/>
            <person name="Wilkinson J."/>
            <person name="Wilson A."/>
            <person name="Yadav S."/>
            <person name="Young G."/>
            <person name="Yu Q."/>
            <person name="Zembek L."/>
            <person name="Zhong D."/>
            <person name="Zimmer A."/>
            <person name="Zwirko Z."/>
            <person name="Jaffe D.B."/>
            <person name="Alvarez P."/>
            <person name="Brockman W."/>
            <person name="Butler J."/>
            <person name="Chin C."/>
            <person name="Gnerre S."/>
            <person name="Grabherr M."/>
            <person name="Kleber M."/>
            <person name="Mauceli E."/>
            <person name="MacCallum I."/>
        </authorList>
    </citation>
    <scope>NUCLEOTIDE SEQUENCE [LARGE SCALE GENOMIC DNA]</scope>
    <source>
        <strain evidence="3">Rob3c / Tucson 14021-0248.25</strain>
    </source>
</reference>
<dbReference type="Gene3D" id="2.40.70.10">
    <property type="entry name" value="Acid Proteases"/>
    <property type="match status" value="1"/>
</dbReference>
<dbReference type="SUPFAM" id="SSF50630">
    <property type="entry name" value="Acid proteases"/>
    <property type="match status" value="1"/>
</dbReference>
<dbReference type="SMR" id="B4INB5"/>
<dbReference type="Proteomes" id="UP000001292">
    <property type="component" value="Unassembled WGS sequence"/>
</dbReference>
<organism evidence="3">
    <name type="scientific">Drosophila sechellia</name>
    <name type="common">Fruit fly</name>
    <dbReference type="NCBI Taxonomy" id="7238"/>
    <lineage>
        <taxon>Eukaryota</taxon>
        <taxon>Metazoa</taxon>
        <taxon>Ecdysozoa</taxon>
        <taxon>Arthropoda</taxon>
        <taxon>Hexapoda</taxon>
        <taxon>Insecta</taxon>
        <taxon>Pterygota</taxon>
        <taxon>Neoptera</taxon>
        <taxon>Endopterygota</taxon>
        <taxon>Diptera</taxon>
        <taxon>Brachycera</taxon>
        <taxon>Muscomorpha</taxon>
        <taxon>Ephydroidea</taxon>
        <taxon>Drosophilidae</taxon>
        <taxon>Drosophila</taxon>
        <taxon>Sophophora</taxon>
    </lineage>
</organism>